<dbReference type="RefSeq" id="WP_167387581.1">
    <property type="nucleotide sequence ID" value="NZ_FXAT01000013.1"/>
</dbReference>
<dbReference type="PANTHER" id="PTHR44051">
    <property type="entry name" value="GLUTATHIONE S-TRANSFERASE-RELATED"/>
    <property type="match status" value="1"/>
</dbReference>
<accession>A0A1X7M1I2</accession>
<dbReference type="Gene3D" id="1.20.1050.10">
    <property type="match status" value="1"/>
</dbReference>
<organism evidence="2 3">
    <name type="scientific">Paraburkholderia susongensis</name>
    <dbReference type="NCBI Taxonomy" id="1515439"/>
    <lineage>
        <taxon>Bacteria</taxon>
        <taxon>Pseudomonadati</taxon>
        <taxon>Pseudomonadota</taxon>
        <taxon>Betaproteobacteria</taxon>
        <taxon>Burkholderiales</taxon>
        <taxon>Burkholderiaceae</taxon>
        <taxon>Paraburkholderia</taxon>
    </lineage>
</organism>
<protein>
    <submittedName>
        <fullName evidence="2">Glutathione S-transferase</fullName>
    </submittedName>
</protein>
<dbReference type="PROSITE" id="PS50404">
    <property type="entry name" value="GST_NTER"/>
    <property type="match status" value="1"/>
</dbReference>
<name>A0A1X7M1I2_9BURK</name>
<dbReference type="GO" id="GO:0016740">
    <property type="term" value="F:transferase activity"/>
    <property type="evidence" value="ECO:0007669"/>
    <property type="project" value="UniProtKB-KW"/>
</dbReference>
<dbReference type="SUPFAM" id="SSF52833">
    <property type="entry name" value="Thioredoxin-like"/>
    <property type="match status" value="1"/>
</dbReference>
<dbReference type="PANTHER" id="PTHR44051:SF8">
    <property type="entry name" value="GLUTATHIONE S-TRANSFERASE GSTA"/>
    <property type="match status" value="1"/>
</dbReference>
<dbReference type="InterPro" id="IPR004045">
    <property type="entry name" value="Glutathione_S-Trfase_N"/>
</dbReference>
<evidence type="ECO:0000313" key="3">
    <source>
        <dbReference type="Proteomes" id="UP000193228"/>
    </source>
</evidence>
<keyword evidence="3" id="KW-1185">Reference proteome</keyword>
<dbReference type="Gene3D" id="3.40.30.10">
    <property type="entry name" value="Glutaredoxin"/>
    <property type="match status" value="1"/>
</dbReference>
<dbReference type="Pfam" id="PF13417">
    <property type="entry name" value="GST_N_3"/>
    <property type="match status" value="1"/>
</dbReference>
<proteinExistence type="predicted"/>
<dbReference type="InterPro" id="IPR036282">
    <property type="entry name" value="Glutathione-S-Trfase_C_sf"/>
</dbReference>
<dbReference type="CDD" id="cd00299">
    <property type="entry name" value="GST_C_family"/>
    <property type="match status" value="1"/>
</dbReference>
<evidence type="ECO:0000259" key="1">
    <source>
        <dbReference type="PROSITE" id="PS50404"/>
    </source>
</evidence>
<dbReference type="AlphaFoldDB" id="A0A1X7M1I2"/>
<reference evidence="3" key="1">
    <citation type="submission" date="2017-04" db="EMBL/GenBank/DDBJ databases">
        <authorList>
            <person name="Varghese N."/>
            <person name="Submissions S."/>
        </authorList>
    </citation>
    <scope>NUCLEOTIDE SEQUENCE [LARGE SCALE GENOMIC DNA]</scope>
    <source>
        <strain evidence="3">LMG 29540</strain>
    </source>
</reference>
<sequence>MVKLARSDIRTTEVLSWKGLHLFHAPMSTCSQKVRTFLNLKGVDWTSHTINIGTNETLSEYFLGINPRGLVPVLVDEGDVHIESNDILLHIEKRFPSPSLVPAQLGSDIEKMLEFENDLHLDMRALTFRFLVVRSTPPKSADDLKNYRERGAGTVGGVKDLEKEREFEFWDRYNREGITDEVSVAAALRFHAAFSDLNQRLTSSRNIASDDFSLVDIAWIIYTQRLSLLGYPVQQLHPKLFDWFSQHQRRVEIGKEIAVPQDRLDGIARSQAQQKLQHQSFMDICGPALGVTIA</sequence>
<dbReference type="Proteomes" id="UP000193228">
    <property type="component" value="Unassembled WGS sequence"/>
</dbReference>
<dbReference type="STRING" id="1515439.SAMN06265784_113125"/>
<gene>
    <name evidence="2" type="ORF">SAMN06265784_113125</name>
</gene>
<keyword evidence="2" id="KW-0808">Transferase</keyword>
<dbReference type="EMBL" id="FXAT01000013">
    <property type="protein sequence ID" value="SMG59577.1"/>
    <property type="molecule type" value="Genomic_DNA"/>
</dbReference>
<feature type="domain" description="GST N-terminal" evidence="1">
    <location>
        <begin position="18"/>
        <end position="99"/>
    </location>
</feature>
<dbReference type="InterPro" id="IPR036249">
    <property type="entry name" value="Thioredoxin-like_sf"/>
</dbReference>
<evidence type="ECO:0000313" key="2">
    <source>
        <dbReference type="EMBL" id="SMG59577.1"/>
    </source>
</evidence>
<dbReference type="CDD" id="cd00570">
    <property type="entry name" value="GST_N_family"/>
    <property type="match status" value="1"/>
</dbReference>
<dbReference type="SUPFAM" id="SSF47616">
    <property type="entry name" value="GST C-terminal domain-like"/>
    <property type="match status" value="1"/>
</dbReference>